<dbReference type="InterPro" id="IPR009061">
    <property type="entry name" value="DNA-bd_dom_put_sf"/>
</dbReference>
<dbReference type="EMBL" id="JBHSAP010000002">
    <property type="protein sequence ID" value="MFC4075248.1"/>
    <property type="molecule type" value="Genomic_DNA"/>
</dbReference>
<feature type="coiled-coil region" evidence="1">
    <location>
        <begin position="95"/>
        <end position="129"/>
    </location>
</feature>
<proteinExistence type="predicted"/>
<feature type="region of interest" description="Disordered" evidence="2">
    <location>
        <begin position="142"/>
        <end position="163"/>
    </location>
</feature>
<reference evidence="4" key="1">
    <citation type="journal article" date="2019" name="Int. J. Syst. Evol. Microbiol.">
        <title>The Global Catalogue of Microorganisms (GCM) 10K type strain sequencing project: providing services to taxonomists for standard genome sequencing and annotation.</title>
        <authorList>
            <consortium name="The Broad Institute Genomics Platform"/>
            <consortium name="The Broad Institute Genome Sequencing Center for Infectious Disease"/>
            <person name="Wu L."/>
            <person name="Ma J."/>
        </authorList>
    </citation>
    <scope>NUCLEOTIDE SEQUENCE [LARGE SCALE GENOMIC DNA]</scope>
    <source>
        <strain evidence="4">IBRC-M 10813</strain>
    </source>
</reference>
<dbReference type="Proteomes" id="UP001595843">
    <property type="component" value="Unassembled WGS sequence"/>
</dbReference>
<organism evidence="3 4">
    <name type="scientific">Salinithrix halophila</name>
    <dbReference type="NCBI Taxonomy" id="1485204"/>
    <lineage>
        <taxon>Bacteria</taxon>
        <taxon>Bacillati</taxon>
        <taxon>Bacillota</taxon>
        <taxon>Bacilli</taxon>
        <taxon>Bacillales</taxon>
        <taxon>Thermoactinomycetaceae</taxon>
        <taxon>Salinithrix</taxon>
    </lineage>
</organism>
<dbReference type="RefSeq" id="WP_380700983.1">
    <property type="nucleotide sequence ID" value="NZ_JBHSAP010000002.1"/>
</dbReference>
<evidence type="ECO:0000313" key="3">
    <source>
        <dbReference type="EMBL" id="MFC4075248.1"/>
    </source>
</evidence>
<keyword evidence="4" id="KW-1185">Reference proteome</keyword>
<feature type="compositionally biased region" description="Basic and acidic residues" evidence="2">
    <location>
        <begin position="143"/>
        <end position="153"/>
    </location>
</feature>
<evidence type="ECO:0000313" key="4">
    <source>
        <dbReference type="Proteomes" id="UP001595843"/>
    </source>
</evidence>
<dbReference type="SUPFAM" id="SSF46955">
    <property type="entry name" value="Putative DNA-binding domain"/>
    <property type="match status" value="1"/>
</dbReference>
<evidence type="ECO:0000256" key="1">
    <source>
        <dbReference type="SAM" id="Coils"/>
    </source>
</evidence>
<sequence>MEWLRIRDVTEETGLSDATVRRYLRAHGRFIKSQREGSVLVIAEESISVLYKIRHYYEQGWSRERVERVLESTEPMELVVHDDVTGVDSTLGEQLGDLRKLLRAMVERQQALENEVLRLRQEIRERDQHLVQGVQEANQSLSRVEKRQQERQKGVLSRFFKRQ</sequence>
<protein>
    <recommendedName>
        <fullName evidence="5">MerR HTH family regulatory protein</fullName>
    </recommendedName>
</protein>
<evidence type="ECO:0000256" key="2">
    <source>
        <dbReference type="SAM" id="MobiDB-lite"/>
    </source>
</evidence>
<accession>A0ABV8JD50</accession>
<gene>
    <name evidence="3" type="ORF">ACFOUO_00220</name>
</gene>
<evidence type="ECO:0008006" key="5">
    <source>
        <dbReference type="Google" id="ProtNLM"/>
    </source>
</evidence>
<name>A0ABV8JD50_9BACL</name>
<dbReference type="Gene3D" id="1.10.1660.10">
    <property type="match status" value="1"/>
</dbReference>
<comment type="caution">
    <text evidence="3">The sequence shown here is derived from an EMBL/GenBank/DDBJ whole genome shotgun (WGS) entry which is preliminary data.</text>
</comment>
<keyword evidence="1" id="KW-0175">Coiled coil</keyword>